<comment type="caution">
    <text evidence="1">The sequence shown here is derived from an EMBL/GenBank/DDBJ whole genome shotgun (WGS) entry which is preliminary data.</text>
</comment>
<protein>
    <submittedName>
        <fullName evidence="1">Uncharacterized protein</fullName>
    </submittedName>
</protein>
<dbReference type="Proteomes" id="UP000198211">
    <property type="component" value="Unassembled WGS sequence"/>
</dbReference>
<reference evidence="2" key="1">
    <citation type="submission" date="2017-03" db="EMBL/GenBank/DDBJ databases">
        <title>Phytopthora megakarya and P. palmivora, two closely related causual agents of cacao black pod achieved similar genome size and gene model numbers by different mechanisms.</title>
        <authorList>
            <person name="Ali S."/>
            <person name="Shao J."/>
            <person name="Larry D.J."/>
            <person name="Kronmiller B."/>
            <person name="Shen D."/>
            <person name="Strem M.D."/>
            <person name="Melnick R.L."/>
            <person name="Guiltinan M.J."/>
            <person name="Tyler B.M."/>
            <person name="Meinhardt L.W."/>
            <person name="Bailey B.A."/>
        </authorList>
    </citation>
    <scope>NUCLEOTIDE SEQUENCE [LARGE SCALE GENOMIC DNA]</scope>
    <source>
        <strain evidence="2">zdho120</strain>
    </source>
</reference>
<gene>
    <name evidence="1" type="ORF">PHMEG_00025040</name>
</gene>
<sequence>MTFVEMLSAMSPRSSSVQTSSQWVAPPAASWTREEINMIQEMFLSDEKSIQIRDISISGGKLPVTEDPLSVSVEQGADATSMLLSPIGAD</sequence>
<evidence type="ECO:0000313" key="2">
    <source>
        <dbReference type="Proteomes" id="UP000198211"/>
    </source>
</evidence>
<dbReference type="AlphaFoldDB" id="A0A225VCZ0"/>
<organism evidence="1 2">
    <name type="scientific">Phytophthora megakarya</name>
    <dbReference type="NCBI Taxonomy" id="4795"/>
    <lineage>
        <taxon>Eukaryota</taxon>
        <taxon>Sar</taxon>
        <taxon>Stramenopiles</taxon>
        <taxon>Oomycota</taxon>
        <taxon>Peronosporomycetes</taxon>
        <taxon>Peronosporales</taxon>
        <taxon>Peronosporaceae</taxon>
        <taxon>Phytophthora</taxon>
    </lineage>
</organism>
<dbReference type="OrthoDB" id="114296at2759"/>
<evidence type="ECO:0000313" key="1">
    <source>
        <dbReference type="EMBL" id="OWZ03263.1"/>
    </source>
</evidence>
<proteinExistence type="predicted"/>
<dbReference type="EMBL" id="NBNE01005624">
    <property type="protein sequence ID" value="OWZ03263.1"/>
    <property type="molecule type" value="Genomic_DNA"/>
</dbReference>
<name>A0A225VCZ0_9STRA</name>
<feature type="non-terminal residue" evidence="1">
    <location>
        <position position="90"/>
    </location>
</feature>
<accession>A0A225VCZ0</accession>
<keyword evidence="2" id="KW-1185">Reference proteome</keyword>